<keyword evidence="2" id="KW-1185">Reference proteome</keyword>
<evidence type="ECO:0000313" key="2">
    <source>
        <dbReference type="Proteomes" id="UP001549363"/>
    </source>
</evidence>
<dbReference type="Proteomes" id="UP001549363">
    <property type="component" value="Unassembled WGS sequence"/>
</dbReference>
<organism evidence="1 2">
    <name type="scientific">Lysinibacillus parviboronicapiens</name>
    <dbReference type="NCBI Taxonomy" id="436516"/>
    <lineage>
        <taxon>Bacteria</taxon>
        <taxon>Bacillati</taxon>
        <taxon>Bacillota</taxon>
        <taxon>Bacilli</taxon>
        <taxon>Bacillales</taxon>
        <taxon>Bacillaceae</taxon>
        <taxon>Lysinibacillus</taxon>
    </lineage>
</organism>
<gene>
    <name evidence="1" type="ORF">ABIA69_003954</name>
</gene>
<name>A0ABV2PP74_9BACI</name>
<dbReference type="EMBL" id="JBEPSB010000024">
    <property type="protein sequence ID" value="MET4562763.1"/>
    <property type="molecule type" value="Genomic_DNA"/>
</dbReference>
<accession>A0ABV2PP74</accession>
<evidence type="ECO:0000313" key="1">
    <source>
        <dbReference type="EMBL" id="MET4562763.1"/>
    </source>
</evidence>
<protein>
    <submittedName>
        <fullName evidence="1">Uncharacterized protein</fullName>
    </submittedName>
</protein>
<comment type="caution">
    <text evidence="1">The sequence shown here is derived from an EMBL/GenBank/DDBJ whole genome shotgun (WGS) entry which is preliminary data.</text>
</comment>
<proteinExistence type="predicted"/>
<sequence>MNEFTDTLPVIPDVGDRVGLGNAFYEVEKRDFVYLEESNTVEVYIYLNN</sequence>
<reference evidence="1 2" key="1">
    <citation type="submission" date="2024-06" db="EMBL/GenBank/DDBJ databases">
        <title>Sorghum-associated microbial communities from plants grown in Nebraska, USA.</title>
        <authorList>
            <person name="Schachtman D."/>
        </authorList>
    </citation>
    <scope>NUCLEOTIDE SEQUENCE [LARGE SCALE GENOMIC DNA]</scope>
    <source>
        <strain evidence="1 2">736</strain>
    </source>
</reference>
<dbReference type="RefSeq" id="WP_354472745.1">
    <property type="nucleotide sequence ID" value="NZ_JBEPSB010000024.1"/>
</dbReference>